<feature type="transmembrane region" description="Helical" evidence="2">
    <location>
        <begin position="34"/>
        <end position="51"/>
    </location>
</feature>
<sequence>MRERSQPLAAGTARPPAGSGPAPRADWKEKLRSLAIGSILPVALLIVWQTMAELEWISALLFPARRSIRSSGCWRAACSDGATATGDNISRRNES</sequence>
<proteinExistence type="predicted"/>
<evidence type="ECO:0000313" key="3">
    <source>
        <dbReference type="EMBL" id="MFC7751541.1"/>
    </source>
</evidence>
<organism evidence="3 4">
    <name type="scientific">Paenibacillus thermoaerophilus</name>
    <dbReference type="NCBI Taxonomy" id="1215385"/>
    <lineage>
        <taxon>Bacteria</taxon>
        <taxon>Bacillati</taxon>
        <taxon>Bacillota</taxon>
        <taxon>Bacilli</taxon>
        <taxon>Bacillales</taxon>
        <taxon>Paenibacillaceae</taxon>
        <taxon>Paenibacillus</taxon>
    </lineage>
</organism>
<protein>
    <submittedName>
        <fullName evidence="3">Uncharacterized protein</fullName>
    </submittedName>
</protein>
<evidence type="ECO:0000256" key="2">
    <source>
        <dbReference type="SAM" id="Phobius"/>
    </source>
</evidence>
<evidence type="ECO:0000256" key="1">
    <source>
        <dbReference type="SAM" id="MobiDB-lite"/>
    </source>
</evidence>
<accession>A0ABW2V8J0</accession>
<keyword evidence="2" id="KW-0472">Membrane</keyword>
<keyword evidence="2" id="KW-1133">Transmembrane helix</keyword>
<name>A0ABW2V8J0_9BACL</name>
<reference evidence="4" key="1">
    <citation type="journal article" date="2019" name="Int. J. Syst. Evol. Microbiol.">
        <title>The Global Catalogue of Microorganisms (GCM) 10K type strain sequencing project: providing services to taxonomists for standard genome sequencing and annotation.</title>
        <authorList>
            <consortium name="The Broad Institute Genomics Platform"/>
            <consortium name="The Broad Institute Genome Sequencing Center for Infectious Disease"/>
            <person name="Wu L."/>
            <person name="Ma J."/>
        </authorList>
    </citation>
    <scope>NUCLEOTIDE SEQUENCE [LARGE SCALE GENOMIC DNA]</scope>
    <source>
        <strain evidence="4">JCM 18657</strain>
    </source>
</reference>
<dbReference type="RefSeq" id="WP_138790639.1">
    <property type="nucleotide sequence ID" value="NZ_JBHTGQ010000048.1"/>
</dbReference>
<keyword evidence="4" id="KW-1185">Reference proteome</keyword>
<comment type="caution">
    <text evidence="3">The sequence shown here is derived from an EMBL/GenBank/DDBJ whole genome shotgun (WGS) entry which is preliminary data.</text>
</comment>
<feature type="compositionally biased region" description="Low complexity" evidence="1">
    <location>
        <begin position="9"/>
        <end position="24"/>
    </location>
</feature>
<dbReference type="Proteomes" id="UP001596528">
    <property type="component" value="Unassembled WGS sequence"/>
</dbReference>
<evidence type="ECO:0000313" key="4">
    <source>
        <dbReference type="Proteomes" id="UP001596528"/>
    </source>
</evidence>
<keyword evidence="2" id="KW-0812">Transmembrane</keyword>
<dbReference type="EMBL" id="JBHTGQ010000048">
    <property type="protein sequence ID" value="MFC7751541.1"/>
    <property type="molecule type" value="Genomic_DNA"/>
</dbReference>
<feature type="region of interest" description="Disordered" evidence="1">
    <location>
        <begin position="1"/>
        <end position="25"/>
    </location>
</feature>
<gene>
    <name evidence="3" type="ORF">ACFQWB_16615</name>
</gene>